<accession>A0AAD8ABE6</accession>
<organism evidence="1 2">
    <name type="scientific">Diploptera punctata</name>
    <name type="common">Pacific beetle cockroach</name>
    <dbReference type="NCBI Taxonomy" id="6984"/>
    <lineage>
        <taxon>Eukaryota</taxon>
        <taxon>Metazoa</taxon>
        <taxon>Ecdysozoa</taxon>
        <taxon>Arthropoda</taxon>
        <taxon>Hexapoda</taxon>
        <taxon>Insecta</taxon>
        <taxon>Pterygota</taxon>
        <taxon>Neoptera</taxon>
        <taxon>Polyneoptera</taxon>
        <taxon>Dictyoptera</taxon>
        <taxon>Blattodea</taxon>
        <taxon>Blaberoidea</taxon>
        <taxon>Blaberidae</taxon>
        <taxon>Diplopterinae</taxon>
        <taxon>Diploptera</taxon>
    </lineage>
</organism>
<keyword evidence="2" id="KW-1185">Reference proteome</keyword>
<reference evidence="1" key="2">
    <citation type="submission" date="2023-05" db="EMBL/GenBank/DDBJ databases">
        <authorList>
            <person name="Fouks B."/>
        </authorList>
    </citation>
    <scope>NUCLEOTIDE SEQUENCE</scope>
    <source>
        <strain evidence="1">Stay&amp;Tobe</strain>
        <tissue evidence="1">Testes</tissue>
    </source>
</reference>
<gene>
    <name evidence="1" type="ORF">L9F63_012748</name>
</gene>
<dbReference type="Proteomes" id="UP001233999">
    <property type="component" value="Unassembled WGS sequence"/>
</dbReference>
<evidence type="ECO:0000313" key="2">
    <source>
        <dbReference type="Proteomes" id="UP001233999"/>
    </source>
</evidence>
<dbReference type="AlphaFoldDB" id="A0AAD8ABE6"/>
<proteinExistence type="predicted"/>
<sequence>MAASMNDSNKNDGIEEPWEVGCASLVPEKSKLRYEKKHTFHSENDWRRRVAL</sequence>
<evidence type="ECO:0000313" key="1">
    <source>
        <dbReference type="EMBL" id="KAJ9596015.1"/>
    </source>
</evidence>
<comment type="caution">
    <text evidence="1">The sequence shown here is derived from an EMBL/GenBank/DDBJ whole genome shotgun (WGS) entry which is preliminary data.</text>
</comment>
<name>A0AAD8ABE6_DIPPU</name>
<protein>
    <submittedName>
        <fullName evidence="1">Uncharacterized protein</fullName>
    </submittedName>
</protein>
<reference evidence="1" key="1">
    <citation type="journal article" date="2023" name="IScience">
        <title>Live-bearing cockroach genome reveals convergent evolutionary mechanisms linked to viviparity in insects and beyond.</title>
        <authorList>
            <person name="Fouks B."/>
            <person name="Harrison M.C."/>
            <person name="Mikhailova A.A."/>
            <person name="Marchal E."/>
            <person name="English S."/>
            <person name="Carruthers M."/>
            <person name="Jennings E.C."/>
            <person name="Chiamaka E.L."/>
            <person name="Frigard R.A."/>
            <person name="Pippel M."/>
            <person name="Attardo G.M."/>
            <person name="Benoit J.B."/>
            <person name="Bornberg-Bauer E."/>
            <person name="Tobe S.S."/>
        </authorList>
    </citation>
    <scope>NUCLEOTIDE SEQUENCE</scope>
    <source>
        <strain evidence="1">Stay&amp;Tobe</strain>
    </source>
</reference>
<dbReference type="EMBL" id="JASPKZ010002299">
    <property type="protein sequence ID" value="KAJ9596015.1"/>
    <property type="molecule type" value="Genomic_DNA"/>
</dbReference>